<feature type="region of interest" description="Disordered" evidence="1">
    <location>
        <begin position="1"/>
        <end position="25"/>
    </location>
</feature>
<proteinExistence type="predicted"/>
<feature type="compositionally biased region" description="Low complexity" evidence="1">
    <location>
        <begin position="40"/>
        <end position="56"/>
    </location>
</feature>
<dbReference type="STRING" id="372326.A0A1V4J8S0"/>
<gene>
    <name evidence="2" type="ORF">AV530_012174</name>
</gene>
<dbReference type="AlphaFoldDB" id="A0A1V4J8S0"/>
<organism evidence="2 3">
    <name type="scientific">Patagioenas fasciata monilis</name>
    <dbReference type="NCBI Taxonomy" id="372326"/>
    <lineage>
        <taxon>Eukaryota</taxon>
        <taxon>Metazoa</taxon>
        <taxon>Chordata</taxon>
        <taxon>Craniata</taxon>
        <taxon>Vertebrata</taxon>
        <taxon>Euteleostomi</taxon>
        <taxon>Archelosauria</taxon>
        <taxon>Archosauria</taxon>
        <taxon>Dinosauria</taxon>
        <taxon>Saurischia</taxon>
        <taxon>Theropoda</taxon>
        <taxon>Coelurosauria</taxon>
        <taxon>Aves</taxon>
        <taxon>Neognathae</taxon>
        <taxon>Neoaves</taxon>
        <taxon>Columbimorphae</taxon>
        <taxon>Columbiformes</taxon>
        <taxon>Columbidae</taxon>
        <taxon>Patagioenas</taxon>
    </lineage>
</organism>
<sequence>MAQANRNSSREELTKSKLSTRANEKGNSDLLAWDPLFSGSLESSSSASLASSSSSGNHASVRRYVGIIQGEWEKNGRTETGIKGEFLGTT</sequence>
<keyword evidence="3" id="KW-1185">Reference proteome</keyword>
<accession>A0A1V4J8S0</accession>
<protein>
    <submittedName>
        <fullName evidence="2">Uncharacterized protein</fullName>
    </submittedName>
</protein>
<dbReference type="Proteomes" id="UP000190648">
    <property type="component" value="Unassembled WGS sequence"/>
</dbReference>
<evidence type="ECO:0000256" key="1">
    <source>
        <dbReference type="SAM" id="MobiDB-lite"/>
    </source>
</evidence>
<name>A0A1V4J8S0_PATFA</name>
<feature type="region of interest" description="Disordered" evidence="1">
    <location>
        <begin position="40"/>
        <end position="60"/>
    </location>
</feature>
<evidence type="ECO:0000313" key="3">
    <source>
        <dbReference type="Proteomes" id="UP000190648"/>
    </source>
</evidence>
<reference evidence="2 3" key="1">
    <citation type="submission" date="2016-02" db="EMBL/GenBank/DDBJ databases">
        <title>Band-tailed pigeon sequencing and assembly.</title>
        <authorList>
            <person name="Soares A.E."/>
            <person name="Novak B.J."/>
            <person name="Rice E.S."/>
            <person name="O'Connell B."/>
            <person name="Chang D."/>
            <person name="Weber S."/>
            <person name="Shapiro B."/>
        </authorList>
    </citation>
    <scope>NUCLEOTIDE SEQUENCE [LARGE SCALE GENOMIC DNA]</scope>
    <source>
        <strain evidence="2">BTP2013</strain>
        <tissue evidence="2">Blood</tissue>
    </source>
</reference>
<comment type="caution">
    <text evidence="2">The sequence shown here is derived from an EMBL/GenBank/DDBJ whole genome shotgun (WGS) entry which is preliminary data.</text>
</comment>
<evidence type="ECO:0000313" key="2">
    <source>
        <dbReference type="EMBL" id="OPJ68673.1"/>
    </source>
</evidence>
<dbReference type="EMBL" id="LSYS01008446">
    <property type="protein sequence ID" value="OPJ68673.1"/>
    <property type="molecule type" value="Genomic_DNA"/>
</dbReference>